<reference evidence="3 4" key="1">
    <citation type="submission" date="2018-02" db="EMBL/GenBank/DDBJ databases">
        <title>FDA/CDC Antimicrobial Resistant Isolate Bank Genome Sequencing.</title>
        <authorList>
            <person name="Benahmed F.H."/>
            <person name="Lutgring J.D."/>
            <person name="Yoo B."/>
            <person name="Machado M."/>
            <person name="Brown A."/>
            <person name="McAllister G."/>
            <person name="Perry A."/>
            <person name="Halpin A.L."/>
            <person name="Vavikolanu K."/>
            <person name="Ott S."/>
            <person name="Zhao X."/>
            <person name="Tallon L.J."/>
            <person name="Sadzewicz L."/>
            <person name="Aluvathingal J."/>
            <person name="Nadendla S."/>
            <person name="Voskania-kordi A."/>
            <person name="Simonyan V."/>
            <person name="Patel J."/>
            <person name="Shawar R.M."/>
        </authorList>
    </citation>
    <scope>NUCLEOTIDE SEQUENCE [LARGE SCALE GENOMIC DNA]</scope>
    <source>
        <strain evidence="3 4">AR_0356</strain>
    </source>
</reference>
<protein>
    <submittedName>
        <fullName evidence="3">Metallo-beta-lactamase superfamily protein</fullName>
    </submittedName>
</protein>
<dbReference type="GO" id="GO:0070290">
    <property type="term" value="F:N-acylphosphatidylethanolamine-specific phospholipase D activity"/>
    <property type="evidence" value="ECO:0007669"/>
    <property type="project" value="InterPro"/>
</dbReference>
<dbReference type="PROSITE" id="PS51257">
    <property type="entry name" value="PROKAR_LIPOPROTEIN"/>
    <property type="match status" value="1"/>
</dbReference>
<evidence type="ECO:0000256" key="1">
    <source>
        <dbReference type="SAM" id="SignalP"/>
    </source>
</evidence>
<organism evidence="3 4">
    <name type="scientific">Pseudomonas paraeruginosa</name>
    <dbReference type="NCBI Taxonomy" id="2994495"/>
    <lineage>
        <taxon>Bacteria</taxon>
        <taxon>Pseudomonadati</taxon>
        <taxon>Pseudomonadota</taxon>
        <taxon>Gammaproteobacteria</taxon>
        <taxon>Pseudomonadales</taxon>
        <taxon>Pseudomonadaceae</taxon>
        <taxon>Pseudomonas</taxon>
    </lineage>
</organism>
<dbReference type="PANTHER" id="PTHR15032">
    <property type="entry name" value="N-ACYL-PHOSPHATIDYLETHANOLAMINE-HYDROLYZING PHOSPHOLIPASE D"/>
    <property type="match status" value="1"/>
</dbReference>
<dbReference type="InterPro" id="IPR024884">
    <property type="entry name" value="NAPE-PLD"/>
</dbReference>
<gene>
    <name evidence="3" type="ORF">CSB93_2285</name>
</gene>
<sequence length="362" mass="41210">MPSLRPTWLISLLTLAGCTGSAYQGPPSDHFDGERFRNIQPTEQKSLRDLLKWQWNRPPQRPWIALPPTETPARVDERAHGDELRVTYINHATLLIQHRGLNILTDPVWSQRVSPLPFIGPKRHHPPGLTLDQLPPIDLILVSHNHYDHLDLESLRQLHRRWPAAKVVSGLGNAGLIRRTGFVDVEEIDWWQELALGEGMTLHGVPVQHWSSRTRSDTNRTLWLGFVIDSPDGPLLFPGDTGLGPEFELIRQRFGPLRFAALPIGAYAPRWFMRNHHMNPEDAVQAHRTLQAQTSMAIHFGTFNLTDEEQDDPPRALRAALLAQGVDATSFRAPKPGEQWRVAPRAEQVQEVEDTRRVQQLR</sequence>
<dbReference type="AlphaFoldDB" id="A0A2R3IZM7"/>
<dbReference type="SUPFAM" id="SSF56281">
    <property type="entry name" value="Metallo-hydrolase/oxidoreductase"/>
    <property type="match status" value="1"/>
</dbReference>
<dbReference type="InterPro" id="IPR001279">
    <property type="entry name" value="Metallo-B-lactamas"/>
</dbReference>
<evidence type="ECO:0000313" key="4">
    <source>
        <dbReference type="Proteomes" id="UP000238390"/>
    </source>
</evidence>
<feature type="signal peptide" evidence="1">
    <location>
        <begin position="1"/>
        <end position="24"/>
    </location>
</feature>
<name>A0A2R3IZM7_9PSED</name>
<dbReference type="PANTHER" id="PTHR15032:SF4">
    <property type="entry name" value="N-ACYL-PHOSPHATIDYLETHANOLAMINE-HYDROLYZING PHOSPHOLIPASE D"/>
    <property type="match status" value="1"/>
</dbReference>
<feature type="domain" description="Metallo-beta-lactamase" evidence="2">
    <location>
        <begin position="102"/>
        <end position="300"/>
    </location>
</feature>
<dbReference type="Proteomes" id="UP000238390">
    <property type="component" value="Chromosome"/>
</dbReference>
<keyword evidence="4" id="KW-1185">Reference proteome</keyword>
<dbReference type="InterPro" id="IPR036866">
    <property type="entry name" value="RibonucZ/Hydroxyglut_hydro"/>
</dbReference>
<dbReference type="RefSeq" id="WP_058145675.1">
    <property type="nucleotide sequence ID" value="NZ_CP027169.1"/>
</dbReference>
<dbReference type="PIRSF" id="PIRSF038896">
    <property type="entry name" value="NAPE-PLD"/>
    <property type="match status" value="1"/>
</dbReference>
<dbReference type="Gene3D" id="3.60.15.10">
    <property type="entry name" value="Ribonuclease Z/Hydroxyacylglutathione hydrolase-like"/>
    <property type="match status" value="1"/>
</dbReference>
<evidence type="ECO:0000259" key="2">
    <source>
        <dbReference type="Pfam" id="PF12706"/>
    </source>
</evidence>
<proteinExistence type="predicted"/>
<dbReference type="GO" id="GO:0008270">
    <property type="term" value="F:zinc ion binding"/>
    <property type="evidence" value="ECO:0007669"/>
    <property type="project" value="InterPro"/>
</dbReference>
<dbReference type="Pfam" id="PF12706">
    <property type="entry name" value="Lactamase_B_2"/>
    <property type="match status" value="1"/>
</dbReference>
<keyword evidence="1" id="KW-0732">Signal</keyword>
<feature type="chain" id="PRO_5015318344" evidence="1">
    <location>
        <begin position="25"/>
        <end position="362"/>
    </location>
</feature>
<evidence type="ECO:0000313" key="3">
    <source>
        <dbReference type="EMBL" id="AVK07374.1"/>
    </source>
</evidence>
<dbReference type="GO" id="GO:0005737">
    <property type="term" value="C:cytoplasm"/>
    <property type="evidence" value="ECO:0007669"/>
    <property type="project" value="TreeGrafter"/>
</dbReference>
<dbReference type="EMBL" id="CP027169">
    <property type="protein sequence ID" value="AVK07374.1"/>
    <property type="molecule type" value="Genomic_DNA"/>
</dbReference>
<accession>A0A2R3IZM7</accession>